<dbReference type="PANTHER" id="PTHR34686">
    <property type="entry name" value="MATERNAL EFFECT EMBRYO ARREST PROTEIN"/>
    <property type="match status" value="1"/>
</dbReference>
<organism evidence="2 3">
    <name type="scientific">Turnera subulata</name>
    <dbReference type="NCBI Taxonomy" id="218843"/>
    <lineage>
        <taxon>Eukaryota</taxon>
        <taxon>Viridiplantae</taxon>
        <taxon>Streptophyta</taxon>
        <taxon>Embryophyta</taxon>
        <taxon>Tracheophyta</taxon>
        <taxon>Spermatophyta</taxon>
        <taxon>Magnoliopsida</taxon>
        <taxon>eudicotyledons</taxon>
        <taxon>Gunneridae</taxon>
        <taxon>Pentapetalae</taxon>
        <taxon>rosids</taxon>
        <taxon>fabids</taxon>
        <taxon>Malpighiales</taxon>
        <taxon>Passifloraceae</taxon>
        <taxon>Turnera</taxon>
    </lineage>
</organism>
<evidence type="ECO:0008006" key="4">
    <source>
        <dbReference type="Google" id="ProtNLM"/>
    </source>
</evidence>
<feature type="compositionally biased region" description="Polar residues" evidence="1">
    <location>
        <begin position="53"/>
        <end position="63"/>
    </location>
</feature>
<dbReference type="AlphaFoldDB" id="A0A9Q0FNA7"/>
<evidence type="ECO:0000313" key="3">
    <source>
        <dbReference type="Proteomes" id="UP001141552"/>
    </source>
</evidence>
<dbReference type="PANTHER" id="PTHR34686:SF1">
    <property type="entry name" value="MATERNAL EFFECT EMBRYO ARREST 59"/>
    <property type="match status" value="1"/>
</dbReference>
<keyword evidence="3" id="KW-1185">Reference proteome</keyword>
<protein>
    <recommendedName>
        <fullName evidence="4">Maternal effect embryo arrest 59</fullName>
    </recommendedName>
</protein>
<reference evidence="2" key="1">
    <citation type="submission" date="2022-02" db="EMBL/GenBank/DDBJ databases">
        <authorList>
            <person name="Henning P.M."/>
            <person name="McCubbin A.G."/>
            <person name="Shore J.S."/>
        </authorList>
    </citation>
    <scope>NUCLEOTIDE SEQUENCE</scope>
    <source>
        <strain evidence="2">F60SS</strain>
        <tissue evidence="2">Leaves</tissue>
    </source>
</reference>
<dbReference type="OrthoDB" id="1615585at2759"/>
<comment type="caution">
    <text evidence="2">The sequence shown here is derived from an EMBL/GenBank/DDBJ whole genome shotgun (WGS) entry which is preliminary data.</text>
</comment>
<evidence type="ECO:0000313" key="2">
    <source>
        <dbReference type="EMBL" id="KAJ4834597.1"/>
    </source>
</evidence>
<name>A0A9Q0FNA7_9ROSI</name>
<proteinExistence type="predicted"/>
<accession>A0A9Q0FNA7</accession>
<reference evidence="2" key="2">
    <citation type="journal article" date="2023" name="Plants (Basel)">
        <title>Annotation of the Turnera subulata (Passifloraceae) Draft Genome Reveals the S-Locus Evolved after the Divergence of Turneroideae from Passifloroideae in a Stepwise Manner.</title>
        <authorList>
            <person name="Henning P.M."/>
            <person name="Roalson E.H."/>
            <person name="Mir W."/>
            <person name="McCubbin A.G."/>
            <person name="Shore J.S."/>
        </authorList>
    </citation>
    <scope>NUCLEOTIDE SEQUENCE</scope>
    <source>
        <strain evidence="2">F60SS</strain>
    </source>
</reference>
<dbReference type="Proteomes" id="UP001141552">
    <property type="component" value="Unassembled WGS sequence"/>
</dbReference>
<dbReference type="EMBL" id="JAKUCV010004660">
    <property type="protein sequence ID" value="KAJ4834597.1"/>
    <property type="molecule type" value="Genomic_DNA"/>
</dbReference>
<sequence length="190" mass="20901">MVGQPTATKPSRSDEVLDENQQLQIASQIRAQFDSLAPKRPTKPNRSEPAETTIPNTSAVSDSDQNHIPELDKLRSLRSQSPPVLFSDKGTNVERDEFVETQYYKELDSVDKQHHMTGQGFIRMASENEHGYGIQSSSSGNGGGALQGTLFSGFRSNPATNDWTPCLEENQVFLSSKPNRSEGCSLDLLS</sequence>
<feature type="region of interest" description="Disordered" evidence="1">
    <location>
        <begin position="30"/>
        <end position="65"/>
    </location>
</feature>
<gene>
    <name evidence="2" type="ORF">Tsubulata_024469</name>
</gene>
<evidence type="ECO:0000256" key="1">
    <source>
        <dbReference type="SAM" id="MobiDB-lite"/>
    </source>
</evidence>